<accession>A0A4S4LYI6</accession>
<protein>
    <submittedName>
        <fullName evidence="1">Uncharacterized protein</fullName>
    </submittedName>
</protein>
<keyword evidence="2" id="KW-1185">Reference proteome</keyword>
<dbReference type="Proteomes" id="UP000310158">
    <property type="component" value="Unassembled WGS sequence"/>
</dbReference>
<evidence type="ECO:0000313" key="1">
    <source>
        <dbReference type="EMBL" id="THH17642.1"/>
    </source>
</evidence>
<comment type="caution">
    <text evidence="1">The sequence shown here is derived from an EMBL/GenBank/DDBJ whole genome shotgun (WGS) entry which is preliminary data.</text>
</comment>
<proteinExistence type="predicted"/>
<organism evidence="1 2">
    <name type="scientific">Bondarzewia mesenterica</name>
    <dbReference type="NCBI Taxonomy" id="1095465"/>
    <lineage>
        <taxon>Eukaryota</taxon>
        <taxon>Fungi</taxon>
        <taxon>Dikarya</taxon>
        <taxon>Basidiomycota</taxon>
        <taxon>Agaricomycotina</taxon>
        <taxon>Agaricomycetes</taxon>
        <taxon>Russulales</taxon>
        <taxon>Bondarzewiaceae</taxon>
        <taxon>Bondarzewia</taxon>
    </lineage>
</organism>
<reference evidence="1 2" key="1">
    <citation type="submission" date="2019-02" db="EMBL/GenBank/DDBJ databases">
        <title>Genome sequencing of the rare red list fungi Bondarzewia mesenterica.</title>
        <authorList>
            <person name="Buettner E."/>
            <person name="Kellner H."/>
        </authorList>
    </citation>
    <scope>NUCLEOTIDE SEQUENCE [LARGE SCALE GENOMIC DNA]</scope>
    <source>
        <strain evidence="1 2">DSM 108281</strain>
    </source>
</reference>
<sequence length="125" mass="14357">MPAHPILIAKLKEVFSDHMKLLPGALADLEDYVVWGKIFIEYLNHLETLNGFMPDTDVDKWVKECECKVAAKYEKAWAQEEQAIAVKAKEEAQITHRKVHEVEKLALLIADKILLDNFEHNSDDD</sequence>
<dbReference type="AlphaFoldDB" id="A0A4S4LYI6"/>
<name>A0A4S4LYI6_9AGAM</name>
<dbReference type="EMBL" id="SGPL01000103">
    <property type="protein sequence ID" value="THH17642.1"/>
    <property type="molecule type" value="Genomic_DNA"/>
</dbReference>
<gene>
    <name evidence="1" type="ORF">EW146_g3211</name>
</gene>
<evidence type="ECO:0000313" key="2">
    <source>
        <dbReference type="Proteomes" id="UP000310158"/>
    </source>
</evidence>